<comment type="caution">
    <text evidence="5">The sequence shown here is derived from an EMBL/GenBank/DDBJ whole genome shotgun (WGS) entry which is preliminary data.</text>
</comment>
<evidence type="ECO:0000313" key="5">
    <source>
        <dbReference type="EMBL" id="KAB0792549.1"/>
    </source>
</evidence>
<evidence type="ECO:0000256" key="3">
    <source>
        <dbReference type="ARBA" id="ARBA00022679"/>
    </source>
</evidence>
<dbReference type="InParanoid" id="A0A5N4A5K8"/>
<keyword evidence="4" id="KW-0812">Transmembrane</keyword>
<keyword evidence="6" id="KW-1185">Reference proteome</keyword>
<dbReference type="SUPFAM" id="SSF53756">
    <property type="entry name" value="UDP-Glycosyltransferase/glycogen phosphorylase"/>
    <property type="match status" value="1"/>
</dbReference>
<organism evidence="5 6">
    <name type="scientific">Photinus pyralis</name>
    <name type="common">Common eastern firefly</name>
    <name type="synonym">Lampyris pyralis</name>
    <dbReference type="NCBI Taxonomy" id="7054"/>
    <lineage>
        <taxon>Eukaryota</taxon>
        <taxon>Metazoa</taxon>
        <taxon>Ecdysozoa</taxon>
        <taxon>Arthropoda</taxon>
        <taxon>Hexapoda</taxon>
        <taxon>Insecta</taxon>
        <taxon>Pterygota</taxon>
        <taxon>Neoptera</taxon>
        <taxon>Endopterygota</taxon>
        <taxon>Coleoptera</taxon>
        <taxon>Polyphaga</taxon>
        <taxon>Elateriformia</taxon>
        <taxon>Elateroidea</taxon>
        <taxon>Lampyridae</taxon>
        <taxon>Lampyrinae</taxon>
        <taxon>Photinus</taxon>
    </lineage>
</organism>
<dbReference type="Proteomes" id="UP000327044">
    <property type="component" value="Unassembled WGS sequence"/>
</dbReference>
<evidence type="ECO:0000313" key="6">
    <source>
        <dbReference type="Proteomes" id="UP000327044"/>
    </source>
</evidence>
<dbReference type="InterPro" id="IPR002213">
    <property type="entry name" value="UDP_glucos_trans"/>
</dbReference>
<proteinExistence type="inferred from homology"/>
<name>A0A5N4A5K8_PHOPY</name>
<evidence type="ECO:0000256" key="4">
    <source>
        <dbReference type="SAM" id="Phobius"/>
    </source>
</evidence>
<gene>
    <name evidence="5" type="ORF">PPYR_14508</name>
</gene>
<dbReference type="PANTHER" id="PTHR48043:SF159">
    <property type="entry name" value="EG:EG0003.4 PROTEIN-RELATED"/>
    <property type="match status" value="1"/>
</dbReference>
<dbReference type="Pfam" id="PF00201">
    <property type="entry name" value="UDPGT"/>
    <property type="match status" value="2"/>
</dbReference>
<keyword evidence="4" id="KW-0472">Membrane</keyword>
<sequence>MVLMDLYIEFGTGLFQGQEEIGQRHFQDNTPVKNLLQNVSLLFVNRDPIFHKIRPLLPSVIPIGGSLVRIPVKPLEKSIRRYLDGSHQGFIYFSLGSNVKSKDIPSSTLNTILETFRELPYRILWKVGMPFFVDQPFNVQQMVSLGFALSVDYKTMSKETFKQAILEVINNDKYRNRIRELANLVEDQPMTGLERAVWWTEYVIRHKGAAHLKSPALDMPWYQYYFLDVISVLLFTLIGALYFMVKVIKATLRALWRNVVRSKGKKN</sequence>
<keyword evidence="3" id="KW-0808">Transferase</keyword>
<dbReference type="GO" id="GO:0008194">
    <property type="term" value="F:UDP-glycosyltransferase activity"/>
    <property type="evidence" value="ECO:0007669"/>
    <property type="project" value="InterPro"/>
</dbReference>
<evidence type="ECO:0000256" key="2">
    <source>
        <dbReference type="ARBA" id="ARBA00022676"/>
    </source>
</evidence>
<evidence type="ECO:0000256" key="1">
    <source>
        <dbReference type="ARBA" id="ARBA00009995"/>
    </source>
</evidence>
<evidence type="ECO:0008006" key="7">
    <source>
        <dbReference type="Google" id="ProtNLM"/>
    </source>
</evidence>
<dbReference type="InterPro" id="IPR050271">
    <property type="entry name" value="UDP-glycosyltransferase"/>
</dbReference>
<dbReference type="AlphaFoldDB" id="A0A5N4A5K8"/>
<dbReference type="EMBL" id="VVIM01000010">
    <property type="protein sequence ID" value="KAB0792549.1"/>
    <property type="molecule type" value="Genomic_DNA"/>
</dbReference>
<keyword evidence="2" id="KW-0328">Glycosyltransferase</keyword>
<accession>A0A5N4A5K8</accession>
<comment type="similarity">
    <text evidence="1">Belongs to the UDP-glycosyltransferase family.</text>
</comment>
<keyword evidence="4" id="KW-1133">Transmembrane helix</keyword>
<feature type="transmembrane region" description="Helical" evidence="4">
    <location>
        <begin position="224"/>
        <end position="245"/>
    </location>
</feature>
<dbReference type="Gene3D" id="3.40.50.2000">
    <property type="entry name" value="Glycogen Phosphorylase B"/>
    <property type="match status" value="2"/>
</dbReference>
<dbReference type="PANTHER" id="PTHR48043">
    <property type="entry name" value="EG:EG0003.4 PROTEIN-RELATED"/>
    <property type="match status" value="1"/>
</dbReference>
<reference evidence="5 6" key="1">
    <citation type="journal article" date="2018" name="Elife">
        <title>Firefly genomes illuminate parallel origins of bioluminescence in beetles.</title>
        <authorList>
            <person name="Fallon T.R."/>
            <person name="Lower S.E."/>
            <person name="Chang C.H."/>
            <person name="Bessho-Uehara M."/>
            <person name="Martin G.J."/>
            <person name="Bewick A.J."/>
            <person name="Behringer M."/>
            <person name="Debat H.J."/>
            <person name="Wong I."/>
            <person name="Day J.C."/>
            <person name="Suvorov A."/>
            <person name="Silva C.J."/>
            <person name="Stanger-Hall K.F."/>
            <person name="Hall D.W."/>
            <person name="Schmitz R.J."/>
            <person name="Nelson D.R."/>
            <person name="Lewis S.M."/>
            <person name="Shigenobu S."/>
            <person name="Bybee S.M."/>
            <person name="Larracuente A.M."/>
            <person name="Oba Y."/>
            <person name="Weng J.K."/>
        </authorList>
    </citation>
    <scope>NUCLEOTIDE SEQUENCE [LARGE SCALE GENOMIC DNA]</scope>
    <source>
        <strain evidence="5">1611_PpyrPB1</strain>
        <tissue evidence="5">Whole body</tissue>
    </source>
</reference>
<protein>
    <recommendedName>
        <fullName evidence="7">UDP-glucuronosyltransferase</fullName>
    </recommendedName>
</protein>